<accession>A0A2U2B531</accession>
<dbReference type="CDD" id="cd01066">
    <property type="entry name" value="APP_MetAP"/>
    <property type="match status" value="1"/>
</dbReference>
<reference evidence="3 4" key="1">
    <citation type="submission" date="2018-05" db="EMBL/GenBank/DDBJ databases">
        <title>Marinilabilia rubrum sp. nov., isolated from saltern sediment.</title>
        <authorList>
            <person name="Zhang R."/>
        </authorList>
    </citation>
    <scope>NUCLEOTIDE SEQUENCE [LARGE SCALE GENOMIC DNA]</scope>
    <source>
        <strain evidence="3 4">WTE16</strain>
    </source>
</reference>
<dbReference type="PANTHER" id="PTHR46112:SF2">
    <property type="entry name" value="XAA-PRO AMINOPEPTIDASE P-RELATED"/>
    <property type="match status" value="1"/>
</dbReference>
<dbReference type="RefSeq" id="WP_109265638.1">
    <property type="nucleotide sequence ID" value="NZ_QEWP01000018.1"/>
</dbReference>
<organism evidence="3 4">
    <name type="scientific">Marinilabilia rubra</name>
    <dbReference type="NCBI Taxonomy" id="2162893"/>
    <lineage>
        <taxon>Bacteria</taxon>
        <taxon>Pseudomonadati</taxon>
        <taxon>Bacteroidota</taxon>
        <taxon>Bacteroidia</taxon>
        <taxon>Marinilabiliales</taxon>
        <taxon>Marinilabiliaceae</taxon>
        <taxon>Marinilabilia</taxon>
    </lineage>
</organism>
<dbReference type="AlphaFoldDB" id="A0A2U2B531"/>
<dbReference type="OrthoDB" id="9806388at2"/>
<dbReference type="PANTHER" id="PTHR46112">
    <property type="entry name" value="AMINOPEPTIDASE"/>
    <property type="match status" value="1"/>
</dbReference>
<dbReference type="InterPro" id="IPR029149">
    <property type="entry name" value="Creatin/AminoP/Spt16_N"/>
</dbReference>
<dbReference type="Proteomes" id="UP000244956">
    <property type="component" value="Unassembled WGS sequence"/>
</dbReference>
<keyword evidence="4" id="KW-1185">Reference proteome</keyword>
<dbReference type="InterPro" id="IPR001714">
    <property type="entry name" value="Pept_M24_MAP"/>
</dbReference>
<name>A0A2U2B531_9BACT</name>
<proteinExistence type="predicted"/>
<dbReference type="Gene3D" id="3.40.350.10">
    <property type="entry name" value="Creatinase/prolidase N-terminal domain"/>
    <property type="match status" value="1"/>
</dbReference>
<evidence type="ECO:0000259" key="1">
    <source>
        <dbReference type="Pfam" id="PF00557"/>
    </source>
</evidence>
<sequence>MKNQIPASELDRRMTRFRRIMDAHNQEWEMAVIFSKLNLLYFTGSMPDGMLIIERNSEASLWVRRSYERTKEESEFPVIKPMGSYRDAAASFNQLPSEVYLETEFVPLAMFKRFQKHFPFKSYKSVDFKVAITRAVKSPLEISFMEQAGAIHQRVLEERVPGMLREGMTEADFAGELFQVMVEEGHQGVARFGMFDTEIAVAQLGFGESSLYPTNFDGPGGNRGLNAAVPSLGNRDRKLRKGDLVFVDMGMGVNGYHSDKTMTYMFGEPLPQGVQNIHKQCVDIQDQVAEMLKPGNIPENIYETIMDGLSPEFQKNFMGYGDRQVKFLGHGIGLTVDELPVLAQKFTDPLEENMVFAVEPKKGIEGVGMVGTENTFVVTPDGGRCITGNNPGLILVE</sequence>
<dbReference type="GO" id="GO:0008235">
    <property type="term" value="F:metalloexopeptidase activity"/>
    <property type="evidence" value="ECO:0007669"/>
    <property type="project" value="UniProtKB-ARBA"/>
</dbReference>
<dbReference type="Pfam" id="PF01321">
    <property type="entry name" value="Creatinase_N"/>
    <property type="match status" value="1"/>
</dbReference>
<feature type="domain" description="Peptidase M24" evidence="1">
    <location>
        <begin position="145"/>
        <end position="379"/>
    </location>
</feature>
<comment type="caution">
    <text evidence="3">The sequence shown here is derived from an EMBL/GenBank/DDBJ whole genome shotgun (WGS) entry which is preliminary data.</text>
</comment>
<dbReference type="SUPFAM" id="SSF55920">
    <property type="entry name" value="Creatinase/aminopeptidase"/>
    <property type="match status" value="1"/>
</dbReference>
<dbReference type="SUPFAM" id="SSF53092">
    <property type="entry name" value="Creatinase/prolidase N-terminal domain"/>
    <property type="match status" value="1"/>
</dbReference>
<gene>
    <name evidence="3" type="ORF">DDZ16_16760</name>
</gene>
<dbReference type="InterPro" id="IPR000994">
    <property type="entry name" value="Pept_M24"/>
</dbReference>
<feature type="domain" description="Creatinase N-terminal" evidence="2">
    <location>
        <begin position="13"/>
        <end position="134"/>
    </location>
</feature>
<dbReference type="EMBL" id="QEWP01000018">
    <property type="protein sequence ID" value="PWD98144.1"/>
    <property type="molecule type" value="Genomic_DNA"/>
</dbReference>
<dbReference type="PRINTS" id="PR00599">
    <property type="entry name" value="MAPEPTIDASE"/>
</dbReference>
<dbReference type="InterPro" id="IPR036005">
    <property type="entry name" value="Creatinase/aminopeptidase-like"/>
</dbReference>
<evidence type="ECO:0000313" key="3">
    <source>
        <dbReference type="EMBL" id="PWD98144.1"/>
    </source>
</evidence>
<dbReference type="Gene3D" id="3.90.230.10">
    <property type="entry name" value="Creatinase/methionine aminopeptidase superfamily"/>
    <property type="match status" value="1"/>
</dbReference>
<dbReference type="InterPro" id="IPR050659">
    <property type="entry name" value="Peptidase_M24B"/>
</dbReference>
<dbReference type="GO" id="GO:0004177">
    <property type="term" value="F:aminopeptidase activity"/>
    <property type="evidence" value="ECO:0007669"/>
    <property type="project" value="UniProtKB-ARBA"/>
</dbReference>
<evidence type="ECO:0000259" key="2">
    <source>
        <dbReference type="Pfam" id="PF01321"/>
    </source>
</evidence>
<protein>
    <submittedName>
        <fullName evidence="3">Peptidase M24</fullName>
    </submittedName>
</protein>
<dbReference type="InterPro" id="IPR000587">
    <property type="entry name" value="Creatinase_N"/>
</dbReference>
<evidence type="ECO:0000313" key="4">
    <source>
        <dbReference type="Proteomes" id="UP000244956"/>
    </source>
</evidence>
<dbReference type="Pfam" id="PF00557">
    <property type="entry name" value="Peptidase_M24"/>
    <property type="match status" value="1"/>
</dbReference>